<evidence type="ECO:0000256" key="1">
    <source>
        <dbReference type="ARBA" id="ARBA00004225"/>
    </source>
</evidence>
<dbReference type="PANTHER" id="PTHR24221:SF402">
    <property type="entry name" value="IRON-SULFUR CLUSTERS TRANSPORTER ABCB7, MITOCHONDRIAL"/>
    <property type="match status" value="1"/>
</dbReference>
<dbReference type="GO" id="GO:0140359">
    <property type="term" value="F:ABC-type transporter activity"/>
    <property type="evidence" value="ECO:0007669"/>
    <property type="project" value="InterPro"/>
</dbReference>
<protein>
    <recommendedName>
        <fullName evidence="9">Iron-sulfur clusters transporter ABCB7, mitochondrial</fullName>
    </recommendedName>
    <alternativeName>
        <fullName evidence="10">ATP-binding cassette sub-family B member 7, mitochondrial</fullName>
    </alternativeName>
</protein>
<evidence type="ECO:0000256" key="8">
    <source>
        <dbReference type="ARBA" id="ARBA00024363"/>
    </source>
</evidence>
<proteinExistence type="inferred from homology"/>
<keyword evidence="3 12" id="KW-0812">Transmembrane</keyword>
<dbReference type="InterPro" id="IPR003593">
    <property type="entry name" value="AAA+_ATPase"/>
</dbReference>
<evidence type="ECO:0000313" key="15">
    <source>
        <dbReference type="WBParaSite" id="MCU_005465-RA"/>
    </source>
</evidence>
<dbReference type="GO" id="GO:0006879">
    <property type="term" value="P:intracellular iron ion homeostasis"/>
    <property type="evidence" value="ECO:0007669"/>
    <property type="project" value="TreeGrafter"/>
</dbReference>
<dbReference type="FunFam" id="3.40.50.300:FF:000287">
    <property type="entry name" value="Multidrug ABC transporter ATP-binding protein"/>
    <property type="match status" value="1"/>
</dbReference>
<dbReference type="InterPro" id="IPR036640">
    <property type="entry name" value="ABC1_TM_sf"/>
</dbReference>
<evidence type="ECO:0000256" key="10">
    <source>
        <dbReference type="ARBA" id="ARBA00042945"/>
    </source>
</evidence>
<dbReference type="InterPro" id="IPR039421">
    <property type="entry name" value="Type_1_exporter"/>
</dbReference>
<keyword evidence="7 12" id="KW-0472">Membrane</keyword>
<feature type="transmembrane region" description="Helical" evidence="12">
    <location>
        <begin position="326"/>
        <end position="351"/>
    </location>
</feature>
<keyword evidence="5" id="KW-0067">ATP-binding</keyword>
<comment type="subcellular location">
    <subcellularLocation>
        <location evidence="1">Mitochondrion membrane</location>
        <topology evidence="1">Multi-pass membrane protein</topology>
    </subcellularLocation>
</comment>
<evidence type="ECO:0000256" key="7">
    <source>
        <dbReference type="ARBA" id="ARBA00023136"/>
    </source>
</evidence>
<dbReference type="SUPFAM" id="SSF90123">
    <property type="entry name" value="ABC transporter transmembrane region"/>
    <property type="match status" value="1"/>
</dbReference>
<evidence type="ECO:0000256" key="4">
    <source>
        <dbReference type="ARBA" id="ARBA00022741"/>
    </source>
</evidence>
<evidence type="ECO:0000256" key="12">
    <source>
        <dbReference type="SAM" id="Phobius"/>
    </source>
</evidence>
<sequence length="699" mass="76625">MNFLLPFWARCALRSTPRFTRTLPTLHAIRRNSQLLLLEKVSSSVQCFPNRYMHMHVQVDPDSPRFPQRGTDAKIIRRLLGYIWPSDNPAIRFRVATAFGLLLAAKLANVAVPFIFKYGIDVLSGDSPVLLSDCSPTAMAVTTMLTYGAVRASASGLNELRNAVFARAAHSSIRKVGVAVFDHVLALDLAYHLDRRTGAVGKAIDRGARAIQFVLIALVFNLLPTILEVGLVTAILFQKYGFECSSIALSCIGVYTAFTLAVTRWRTEFRREMNKADGLAGSHATDAMINYETIKYFGNEKHEVSIYDGLQGRFEKASIKTATSLAALNFGQVAIFSAGLAATMAIVAGQIDPVPIDAVSALASKVAASGLTVGDLVLVNGLLFQLSVPLNFLGSVYREIRQSLVDMTTMFKLMEIKPKVQSLPGSPELNVRKETASIEFRDVSFSYQKEPNSRRSLCDGLNFKIEPGQKVAVVGESGSGKSTIVRLLYRFYDADAGSILIAGQDIRSVDLFSLRKAMAVVPQDTVLFHNTIFYNLKYGNLQASDEEVYEAARLADLDQAIQRMPLGYETPVGERGLKLSGGEKQRVAIARALLKKSPILIYDEATSSLDTITEYTILRRLAKATPGVTSIVIAHRLSTIVDADRILVLRGGRVFEEGTHKSLLATPNSYYSQLWYQQMTGKLGGIPDTNPQSEGSKSN</sequence>
<dbReference type="PROSITE" id="PS50929">
    <property type="entry name" value="ABC_TM1F"/>
    <property type="match status" value="1"/>
</dbReference>
<dbReference type="GO" id="GO:0016887">
    <property type="term" value="F:ATP hydrolysis activity"/>
    <property type="evidence" value="ECO:0007669"/>
    <property type="project" value="InterPro"/>
</dbReference>
<dbReference type="InterPro" id="IPR027417">
    <property type="entry name" value="P-loop_NTPase"/>
</dbReference>
<dbReference type="InterPro" id="IPR003439">
    <property type="entry name" value="ABC_transporter-like_ATP-bd"/>
</dbReference>
<evidence type="ECO:0000256" key="9">
    <source>
        <dbReference type="ARBA" id="ARBA00041016"/>
    </source>
</evidence>
<evidence type="ECO:0000256" key="11">
    <source>
        <dbReference type="ARBA" id="ARBA00048046"/>
    </source>
</evidence>
<dbReference type="GO" id="GO:0005743">
    <property type="term" value="C:mitochondrial inner membrane"/>
    <property type="evidence" value="ECO:0007669"/>
    <property type="project" value="TreeGrafter"/>
</dbReference>
<organism evidence="15">
    <name type="scientific">Mesocestoides corti</name>
    <name type="common">Flatworm</name>
    <dbReference type="NCBI Taxonomy" id="53468"/>
    <lineage>
        <taxon>Eukaryota</taxon>
        <taxon>Metazoa</taxon>
        <taxon>Spiralia</taxon>
        <taxon>Lophotrochozoa</taxon>
        <taxon>Platyhelminthes</taxon>
        <taxon>Cestoda</taxon>
        <taxon>Eucestoda</taxon>
        <taxon>Cyclophyllidea</taxon>
        <taxon>Mesocestoididae</taxon>
        <taxon>Mesocestoides</taxon>
    </lineage>
</organism>
<comment type="similarity">
    <text evidence="8">Belongs to the ABC transporter superfamily. ABCB family. Heavy Metal importer (TC 3.A.1.210) subfamily.</text>
</comment>
<keyword evidence="4" id="KW-0547">Nucleotide-binding</keyword>
<dbReference type="WBParaSite" id="MCU_005465-RA">
    <property type="protein sequence ID" value="MCU_005465-RA"/>
    <property type="gene ID" value="MCU_005465"/>
</dbReference>
<evidence type="ECO:0000256" key="3">
    <source>
        <dbReference type="ARBA" id="ARBA00022692"/>
    </source>
</evidence>
<dbReference type="Pfam" id="PF00005">
    <property type="entry name" value="ABC_tran"/>
    <property type="match status" value="1"/>
</dbReference>
<evidence type="ECO:0000259" key="14">
    <source>
        <dbReference type="PROSITE" id="PS50929"/>
    </source>
</evidence>
<feature type="transmembrane region" description="Helical" evidence="12">
    <location>
        <begin position="247"/>
        <end position="265"/>
    </location>
</feature>
<dbReference type="CDD" id="cd18582">
    <property type="entry name" value="ABC_6TM_ATM1_ABCB7"/>
    <property type="match status" value="1"/>
</dbReference>
<keyword evidence="6 12" id="KW-1133">Transmembrane helix</keyword>
<dbReference type="InterPro" id="IPR011527">
    <property type="entry name" value="ABC1_TM_dom"/>
</dbReference>
<keyword evidence="2" id="KW-0813">Transport</keyword>
<dbReference type="Pfam" id="PF00664">
    <property type="entry name" value="ABC_membrane"/>
    <property type="match status" value="1"/>
</dbReference>
<evidence type="ECO:0000256" key="2">
    <source>
        <dbReference type="ARBA" id="ARBA00022448"/>
    </source>
</evidence>
<dbReference type="PANTHER" id="PTHR24221">
    <property type="entry name" value="ATP-BINDING CASSETTE SUB-FAMILY B"/>
    <property type="match status" value="1"/>
</dbReference>
<reference evidence="15" key="1">
    <citation type="submission" date="2019-11" db="UniProtKB">
        <authorList>
            <consortium name="WormBaseParasite"/>
        </authorList>
    </citation>
    <scope>IDENTIFICATION</scope>
</reference>
<feature type="domain" description="ABC transporter" evidence="13">
    <location>
        <begin position="438"/>
        <end position="676"/>
    </location>
</feature>
<feature type="transmembrane region" description="Helical" evidence="12">
    <location>
        <begin position="213"/>
        <end position="235"/>
    </location>
</feature>
<comment type="catalytic activity">
    <reaction evidence="11">
        <text>(glutathione)4[2Fe(III)-2S] cluster(in) + ATP + H2O = (glutathione)4[2Fe(III)-2S] cluster(out) + ADP + phosphate + H(+)</text>
        <dbReference type="Rhea" id="RHEA:67028"/>
        <dbReference type="ChEBI" id="CHEBI:15377"/>
        <dbReference type="ChEBI" id="CHEBI:15378"/>
        <dbReference type="ChEBI" id="CHEBI:30616"/>
        <dbReference type="ChEBI" id="CHEBI:43474"/>
        <dbReference type="ChEBI" id="CHEBI:167627"/>
        <dbReference type="ChEBI" id="CHEBI:456216"/>
    </reaction>
    <physiologicalReaction direction="left-to-right" evidence="11">
        <dbReference type="Rhea" id="RHEA:67029"/>
    </physiologicalReaction>
</comment>
<evidence type="ECO:0000256" key="5">
    <source>
        <dbReference type="ARBA" id="ARBA00022840"/>
    </source>
</evidence>
<name>A0A5K3F4V4_MESCO</name>
<feature type="domain" description="ABC transmembrane type-1" evidence="14">
    <location>
        <begin position="96"/>
        <end position="402"/>
    </location>
</feature>
<dbReference type="PROSITE" id="PS50893">
    <property type="entry name" value="ABC_TRANSPORTER_2"/>
    <property type="match status" value="1"/>
</dbReference>
<dbReference type="AlphaFoldDB" id="A0A5K3F4V4"/>
<dbReference type="SMART" id="SM00382">
    <property type="entry name" value="AAA"/>
    <property type="match status" value="1"/>
</dbReference>
<evidence type="ECO:0000256" key="6">
    <source>
        <dbReference type="ARBA" id="ARBA00022989"/>
    </source>
</evidence>
<dbReference type="Gene3D" id="1.20.1560.10">
    <property type="entry name" value="ABC transporter type 1, transmembrane domain"/>
    <property type="match status" value="1"/>
</dbReference>
<dbReference type="SUPFAM" id="SSF52540">
    <property type="entry name" value="P-loop containing nucleoside triphosphate hydrolases"/>
    <property type="match status" value="1"/>
</dbReference>
<dbReference type="GO" id="GO:0005524">
    <property type="term" value="F:ATP binding"/>
    <property type="evidence" value="ECO:0007669"/>
    <property type="project" value="UniProtKB-KW"/>
</dbReference>
<dbReference type="InterPro" id="IPR017871">
    <property type="entry name" value="ABC_transporter-like_CS"/>
</dbReference>
<evidence type="ECO:0000259" key="13">
    <source>
        <dbReference type="PROSITE" id="PS50893"/>
    </source>
</evidence>
<dbReference type="Gene3D" id="3.40.50.300">
    <property type="entry name" value="P-loop containing nucleotide triphosphate hydrolases"/>
    <property type="match status" value="1"/>
</dbReference>
<accession>A0A5K3F4V4</accession>
<dbReference type="PROSITE" id="PS00211">
    <property type="entry name" value="ABC_TRANSPORTER_1"/>
    <property type="match status" value="1"/>
</dbReference>